<dbReference type="Gene3D" id="2.60.120.340">
    <property type="entry name" value="Nucleoplasmin core domain"/>
    <property type="match status" value="1"/>
</dbReference>
<comment type="caution">
    <text evidence="7">The sequence shown here is derived from an EMBL/GenBank/DDBJ whole genome shotgun (WGS) entry which is preliminary data.</text>
</comment>
<name>A0A835GUM4_9MAGN</name>
<reference evidence="7 8" key="1">
    <citation type="submission" date="2020-10" db="EMBL/GenBank/DDBJ databases">
        <title>The Coptis chinensis genome and diversification of protoberbering-type alkaloids.</title>
        <authorList>
            <person name="Wang B."/>
            <person name="Shu S."/>
            <person name="Song C."/>
            <person name="Liu Y."/>
        </authorList>
    </citation>
    <scope>NUCLEOTIDE SEQUENCE [LARGE SCALE GENOMIC DNA]</scope>
    <source>
        <strain evidence="7">HL-2020</strain>
        <tissue evidence="7">Leaf</tissue>
    </source>
</reference>
<comment type="catalytic activity">
    <reaction evidence="1">
        <text>[protein]-peptidylproline (omega=180) = [protein]-peptidylproline (omega=0)</text>
        <dbReference type="Rhea" id="RHEA:16237"/>
        <dbReference type="Rhea" id="RHEA-COMP:10747"/>
        <dbReference type="Rhea" id="RHEA-COMP:10748"/>
        <dbReference type="ChEBI" id="CHEBI:83833"/>
        <dbReference type="ChEBI" id="CHEBI:83834"/>
        <dbReference type="EC" id="5.2.1.8"/>
    </reaction>
</comment>
<evidence type="ECO:0000256" key="5">
    <source>
        <dbReference type="SAM" id="MobiDB-lite"/>
    </source>
</evidence>
<dbReference type="PANTHER" id="PTHR43811">
    <property type="entry name" value="FKBP-TYPE PEPTIDYL-PROLYL CIS-TRANS ISOMERASE FKPA"/>
    <property type="match status" value="1"/>
</dbReference>
<feature type="compositionally biased region" description="Polar residues" evidence="5">
    <location>
        <begin position="216"/>
        <end position="225"/>
    </location>
</feature>
<dbReference type="InterPro" id="IPR041232">
    <property type="entry name" value="NPL"/>
</dbReference>
<evidence type="ECO:0000259" key="6">
    <source>
        <dbReference type="Pfam" id="PF17800"/>
    </source>
</evidence>
<proteinExistence type="predicted"/>
<feature type="compositionally biased region" description="Basic and acidic residues" evidence="5">
    <location>
        <begin position="228"/>
        <end position="246"/>
    </location>
</feature>
<dbReference type="Pfam" id="PF17800">
    <property type="entry name" value="NPL"/>
    <property type="match status" value="1"/>
</dbReference>
<organism evidence="7 8">
    <name type="scientific">Coptis chinensis</name>
    <dbReference type="NCBI Taxonomy" id="261450"/>
    <lineage>
        <taxon>Eukaryota</taxon>
        <taxon>Viridiplantae</taxon>
        <taxon>Streptophyta</taxon>
        <taxon>Embryophyta</taxon>
        <taxon>Tracheophyta</taxon>
        <taxon>Spermatophyta</taxon>
        <taxon>Magnoliopsida</taxon>
        <taxon>Ranunculales</taxon>
        <taxon>Ranunculaceae</taxon>
        <taxon>Coptidoideae</taxon>
        <taxon>Coptis</taxon>
    </lineage>
</organism>
<dbReference type="EC" id="5.2.1.8" evidence="2"/>
<gene>
    <name evidence="7" type="ORF">IFM89_001319</name>
</gene>
<evidence type="ECO:0000256" key="3">
    <source>
        <dbReference type="ARBA" id="ARBA00023110"/>
    </source>
</evidence>
<feature type="domain" description="Nucleoplasmin-like" evidence="6">
    <location>
        <begin position="3"/>
        <end position="94"/>
    </location>
</feature>
<dbReference type="AlphaFoldDB" id="A0A835GUM4"/>
<evidence type="ECO:0000256" key="2">
    <source>
        <dbReference type="ARBA" id="ARBA00013194"/>
    </source>
</evidence>
<sequence length="273" mass="30548">MAFWGVEVKPGKPYSHRFDASRGRLHVSQATIGISSNPQKSIVQCNVGDKSPVLLCRLIPDRTECCTLDLEFEEDDEVVFSVLGSRSVHLTGYYLGKGSRNGSGNRDGDDTDSYGEDIRDTESEQSNNSEEDEYEDDFIDDGELESPPSPMRKSKVVIEEILDDEKPVKWNVNRKRLRKTYQVSDSDSDDGKRIVVKGSTQVFDVQSEDEDDLPNSFLSKTNGQSAEVEEKSDEKVVIESKKKTEDAGDLVAGAKRNNEEFQDCETKRSELAS</sequence>
<dbReference type="OrthoDB" id="1902587at2759"/>
<accession>A0A835GUM4</accession>
<protein>
    <recommendedName>
        <fullName evidence="2">peptidylprolyl isomerase</fullName>
        <ecNumber evidence="2">5.2.1.8</ecNumber>
    </recommendedName>
</protein>
<feature type="compositionally biased region" description="Acidic residues" evidence="5">
    <location>
        <begin position="129"/>
        <end position="144"/>
    </location>
</feature>
<evidence type="ECO:0000313" key="7">
    <source>
        <dbReference type="EMBL" id="KAF9587329.1"/>
    </source>
</evidence>
<dbReference type="PANTHER" id="PTHR43811:SF19">
    <property type="entry name" value="39 KDA FK506-BINDING NUCLEAR PROTEIN"/>
    <property type="match status" value="1"/>
</dbReference>
<dbReference type="GO" id="GO:0003755">
    <property type="term" value="F:peptidyl-prolyl cis-trans isomerase activity"/>
    <property type="evidence" value="ECO:0007669"/>
    <property type="project" value="UniProtKB-KW"/>
</dbReference>
<evidence type="ECO:0000256" key="1">
    <source>
        <dbReference type="ARBA" id="ARBA00000971"/>
    </source>
</evidence>
<feature type="region of interest" description="Disordered" evidence="5">
    <location>
        <begin position="94"/>
        <end position="152"/>
    </location>
</feature>
<evidence type="ECO:0000313" key="8">
    <source>
        <dbReference type="Proteomes" id="UP000631114"/>
    </source>
</evidence>
<dbReference type="Proteomes" id="UP000631114">
    <property type="component" value="Unassembled WGS sequence"/>
</dbReference>
<feature type="region of interest" description="Disordered" evidence="5">
    <location>
        <begin position="203"/>
        <end position="273"/>
    </location>
</feature>
<dbReference type="EMBL" id="JADFTS010000009">
    <property type="protein sequence ID" value="KAF9587329.1"/>
    <property type="molecule type" value="Genomic_DNA"/>
</dbReference>
<keyword evidence="4" id="KW-0413">Isomerase</keyword>
<evidence type="ECO:0000256" key="4">
    <source>
        <dbReference type="ARBA" id="ARBA00023235"/>
    </source>
</evidence>
<feature type="compositionally biased region" description="Basic and acidic residues" evidence="5">
    <location>
        <begin position="256"/>
        <end position="273"/>
    </location>
</feature>
<keyword evidence="3" id="KW-0697">Rotamase</keyword>
<keyword evidence="8" id="KW-1185">Reference proteome</keyword>